<dbReference type="InterPro" id="IPR050707">
    <property type="entry name" value="HTH_MetabolicPath_Reg"/>
</dbReference>
<dbReference type="PROSITE" id="PS51077">
    <property type="entry name" value="HTH_ICLR"/>
    <property type="match status" value="1"/>
</dbReference>
<dbReference type="SMART" id="SM00346">
    <property type="entry name" value="HTH_ICLR"/>
    <property type="match status" value="1"/>
</dbReference>
<sequence>MATAPDTRSAVDKAFSLLRCFSPNDASGVGVSELARRAELSKSTAHRLLAMLVANGAVERADDVYRLGPLCFELTQQSVSESAEMISEVLTPHLAALFEQTRHTVQLGYLEGTEVVYVNKLFSAQRVSSPSRIGGRAPAVCTGIGKALLAWDETRLESALQRGLPKWTPYTITDPEELRQELEQVRLEGFAYDRQEIALGLSCIAAPIFGRNNQAVAAMSISGHAAQFKPDVFANALRRTCAAASKSLLNFQRQQERKKPLAST</sequence>
<dbReference type="SUPFAM" id="SSF55781">
    <property type="entry name" value="GAF domain-like"/>
    <property type="match status" value="1"/>
</dbReference>
<dbReference type="PROSITE" id="PS51078">
    <property type="entry name" value="ICLR_ED"/>
    <property type="match status" value="1"/>
</dbReference>
<dbReference type="Gene3D" id="1.10.10.10">
    <property type="entry name" value="Winged helix-like DNA-binding domain superfamily/Winged helix DNA-binding domain"/>
    <property type="match status" value="1"/>
</dbReference>
<dbReference type="Pfam" id="PF01614">
    <property type="entry name" value="IclR_C"/>
    <property type="match status" value="1"/>
</dbReference>
<dbReference type="InterPro" id="IPR036390">
    <property type="entry name" value="WH_DNA-bd_sf"/>
</dbReference>
<feature type="domain" description="HTH iclR-type" evidence="4">
    <location>
        <begin position="8"/>
        <end position="69"/>
    </location>
</feature>
<dbReference type="EMBL" id="CP059833">
    <property type="protein sequence ID" value="QMV85746.1"/>
    <property type="molecule type" value="Genomic_DNA"/>
</dbReference>
<evidence type="ECO:0000256" key="3">
    <source>
        <dbReference type="ARBA" id="ARBA00023163"/>
    </source>
</evidence>
<dbReference type="GO" id="GO:0045892">
    <property type="term" value="P:negative regulation of DNA-templated transcription"/>
    <property type="evidence" value="ECO:0007669"/>
    <property type="project" value="TreeGrafter"/>
</dbReference>
<feature type="domain" description="IclR-ED" evidence="5">
    <location>
        <begin position="70"/>
        <end position="254"/>
    </location>
</feature>
<reference evidence="6 7" key="1">
    <citation type="submission" date="2020-07" db="EMBL/GenBank/DDBJ databases">
        <title>non toxigenic Corynebacterium sp. nov from a clinical source.</title>
        <authorList>
            <person name="Bernier A.-M."/>
            <person name="Bernard K."/>
        </authorList>
    </citation>
    <scope>NUCLEOTIDE SEQUENCE [LARGE SCALE GENOMIC DNA]</scope>
    <source>
        <strain evidence="7">NML 93-0612</strain>
    </source>
</reference>
<evidence type="ECO:0000259" key="5">
    <source>
        <dbReference type="PROSITE" id="PS51078"/>
    </source>
</evidence>
<name>A0A7G5FGK5_9CORY</name>
<dbReference type="PANTHER" id="PTHR30136:SF24">
    <property type="entry name" value="HTH-TYPE TRANSCRIPTIONAL REPRESSOR ALLR"/>
    <property type="match status" value="1"/>
</dbReference>
<dbReference type="Pfam" id="PF09339">
    <property type="entry name" value="HTH_IclR"/>
    <property type="match status" value="1"/>
</dbReference>
<dbReference type="GO" id="GO:0003700">
    <property type="term" value="F:DNA-binding transcription factor activity"/>
    <property type="evidence" value="ECO:0007669"/>
    <property type="project" value="TreeGrafter"/>
</dbReference>
<dbReference type="InterPro" id="IPR029016">
    <property type="entry name" value="GAF-like_dom_sf"/>
</dbReference>
<protein>
    <submittedName>
        <fullName evidence="6">IclR family transcriptional regulator</fullName>
    </submittedName>
</protein>
<gene>
    <name evidence="6" type="ORF">HW450_03155</name>
</gene>
<dbReference type="RefSeq" id="WP_182386566.1">
    <property type="nucleotide sequence ID" value="NZ_CP059833.1"/>
</dbReference>
<dbReference type="PANTHER" id="PTHR30136">
    <property type="entry name" value="HELIX-TURN-HELIX TRANSCRIPTIONAL REGULATOR, ICLR FAMILY"/>
    <property type="match status" value="1"/>
</dbReference>
<keyword evidence="7" id="KW-1185">Reference proteome</keyword>
<dbReference type="InterPro" id="IPR014757">
    <property type="entry name" value="Tscrpt_reg_IclR_C"/>
</dbReference>
<evidence type="ECO:0000256" key="1">
    <source>
        <dbReference type="ARBA" id="ARBA00023015"/>
    </source>
</evidence>
<organism evidence="6 7">
    <name type="scientific">Corynebacterium hindlerae</name>
    <dbReference type="NCBI Taxonomy" id="699041"/>
    <lineage>
        <taxon>Bacteria</taxon>
        <taxon>Bacillati</taxon>
        <taxon>Actinomycetota</taxon>
        <taxon>Actinomycetes</taxon>
        <taxon>Mycobacteriales</taxon>
        <taxon>Corynebacteriaceae</taxon>
        <taxon>Corynebacterium</taxon>
    </lineage>
</organism>
<evidence type="ECO:0000259" key="4">
    <source>
        <dbReference type="PROSITE" id="PS51077"/>
    </source>
</evidence>
<evidence type="ECO:0000256" key="2">
    <source>
        <dbReference type="ARBA" id="ARBA00023125"/>
    </source>
</evidence>
<dbReference type="Proteomes" id="UP000515570">
    <property type="component" value="Chromosome"/>
</dbReference>
<keyword evidence="3" id="KW-0804">Transcription</keyword>
<proteinExistence type="predicted"/>
<dbReference type="InterPro" id="IPR036388">
    <property type="entry name" value="WH-like_DNA-bd_sf"/>
</dbReference>
<dbReference type="SUPFAM" id="SSF46785">
    <property type="entry name" value="Winged helix' DNA-binding domain"/>
    <property type="match status" value="1"/>
</dbReference>
<dbReference type="GO" id="GO:0003677">
    <property type="term" value="F:DNA binding"/>
    <property type="evidence" value="ECO:0007669"/>
    <property type="project" value="UniProtKB-KW"/>
</dbReference>
<dbReference type="AlphaFoldDB" id="A0A7G5FGK5"/>
<evidence type="ECO:0000313" key="6">
    <source>
        <dbReference type="EMBL" id="QMV85746.1"/>
    </source>
</evidence>
<accession>A0A7G5FGK5</accession>
<keyword evidence="2" id="KW-0238">DNA-binding</keyword>
<keyword evidence="1" id="KW-0805">Transcription regulation</keyword>
<dbReference type="Gene3D" id="3.30.450.40">
    <property type="match status" value="1"/>
</dbReference>
<dbReference type="InterPro" id="IPR005471">
    <property type="entry name" value="Tscrpt_reg_IclR_N"/>
</dbReference>
<evidence type="ECO:0000313" key="7">
    <source>
        <dbReference type="Proteomes" id="UP000515570"/>
    </source>
</evidence>